<accession>A0AA39C7X1</accession>
<keyword evidence="5" id="KW-0552">Olfaction</keyword>
<evidence type="ECO:0008006" key="13">
    <source>
        <dbReference type="Google" id="ProtNLM"/>
    </source>
</evidence>
<keyword evidence="9" id="KW-0807">Transducer</keyword>
<dbReference type="Proteomes" id="UP001168990">
    <property type="component" value="Unassembled WGS sequence"/>
</dbReference>
<sequence>MRWWTHRHQLYYILRQLSMQWETTRVQNFFTIENLKAAENAKNMRSIYIISVCIVFFSYILRPYITFLNHSLHRNTNDSFDYYHTTVYPAVYPFAIETLGRFCVVVTYQQITATIACTYWVSSDTLFAQIMTHISIQFFVLANRLENIVADDDNFKNDDVIRQQLKNIAKQHRQLFHIGSVHMFLTFSSMNCSQQLATLDWSEALKYVSHLISLSIQTVIYCGYADRLTRSSAQVCRAAYFSQWTQWSTRNKMILMIIMMRAAKEYQCTSYGMITLSLKQVTTMCTLCYVGVDLNFAIEIISSLCTILLSGIKGMRWWTHRHQLYYILRQLSIQWETNREQKCLTIEHLKAAENTKNMRRIYVISVSVVLFSYILRPYIMYLSYLSHRNTNDSFDYYHTTVNPALYPFAIETFGRFCVVVTYQQITACIVCVYWVSSDTLFAQIATHISIQFSVLANCLENIAADDDNFKNNDVIRQQLVNIAKQHRQLFQYCQLNEELYNPIIFLTVLSNGINLCSNLYLMEDQLATLDWTEASKSVSHLITLLIQTVIYCGYADRLTRSSAQICRAAYYSQWTQWSKGNKVILMIIMMRAAEEYQWTSFGMISLNLKQVTTIANGATAQVYHAAYYSQWTDWSKENKMILMIIMMRAAKEYQYTSYGMITLSLKQVTTYPDSINIKCKNFVMKLYDTNLPLYLSKALALFDVHAINVTV</sequence>
<organism evidence="11 12">
    <name type="scientific">Microctonus aethiopoides</name>
    <dbReference type="NCBI Taxonomy" id="144406"/>
    <lineage>
        <taxon>Eukaryota</taxon>
        <taxon>Metazoa</taxon>
        <taxon>Ecdysozoa</taxon>
        <taxon>Arthropoda</taxon>
        <taxon>Hexapoda</taxon>
        <taxon>Insecta</taxon>
        <taxon>Pterygota</taxon>
        <taxon>Neoptera</taxon>
        <taxon>Endopterygota</taxon>
        <taxon>Hymenoptera</taxon>
        <taxon>Apocrita</taxon>
        <taxon>Ichneumonoidea</taxon>
        <taxon>Braconidae</taxon>
        <taxon>Euphorinae</taxon>
        <taxon>Microctonus</taxon>
    </lineage>
</organism>
<evidence type="ECO:0000313" key="12">
    <source>
        <dbReference type="Proteomes" id="UP001168990"/>
    </source>
</evidence>
<protein>
    <recommendedName>
        <fullName evidence="13">Odorant receptor</fullName>
    </recommendedName>
</protein>
<name>A0AA39C7X1_9HYME</name>
<dbReference type="InterPro" id="IPR004117">
    <property type="entry name" value="7tm6_olfct_rcpt"/>
</dbReference>
<evidence type="ECO:0000256" key="6">
    <source>
        <dbReference type="ARBA" id="ARBA00022989"/>
    </source>
</evidence>
<reference evidence="11" key="1">
    <citation type="journal article" date="2023" name="bioRxiv">
        <title>Scaffold-level genome assemblies of two parasitoid biocontrol wasps reveal the parthenogenesis mechanism and an associated novel virus.</title>
        <authorList>
            <person name="Inwood S."/>
            <person name="Skelly J."/>
            <person name="Guhlin J."/>
            <person name="Harrop T."/>
            <person name="Goldson S."/>
            <person name="Dearden P."/>
        </authorList>
    </citation>
    <scope>NUCLEOTIDE SEQUENCE</scope>
    <source>
        <strain evidence="11">Irish</strain>
        <tissue evidence="11">Whole body</tissue>
    </source>
</reference>
<reference evidence="11" key="2">
    <citation type="submission" date="2023-03" db="EMBL/GenBank/DDBJ databases">
        <authorList>
            <person name="Inwood S.N."/>
            <person name="Skelly J.G."/>
            <person name="Guhlin J."/>
            <person name="Harrop T.W.R."/>
            <person name="Goldson S.G."/>
            <person name="Dearden P.K."/>
        </authorList>
    </citation>
    <scope>NUCLEOTIDE SEQUENCE</scope>
    <source>
        <strain evidence="11">Irish</strain>
        <tissue evidence="11">Whole body</tissue>
    </source>
</reference>
<dbReference type="GO" id="GO:0004984">
    <property type="term" value="F:olfactory receptor activity"/>
    <property type="evidence" value="ECO:0007669"/>
    <property type="project" value="InterPro"/>
</dbReference>
<evidence type="ECO:0000313" key="11">
    <source>
        <dbReference type="EMBL" id="KAK0159372.1"/>
    </source>
</evidence>
<dbReference type="PANTHER" id="PTHR21137:SF35">
    <property type="entry name" value="ODORANT RECEPTOR 19A-RELATED"/>
    <property type="match status" value="1"/>
</dbReference>
<dbReference type="AlphaFoldDB" id="A0AA39C7X1"/>
<comment type="caution">
    <text evidence="11">The sequence shown here is derived from an EMBL/GenBank/DDBJ whole genome shotgun (WGS) entry which is preliminary data.</text>
</comment>
<feature type="transmembrane region" description="Helical" evidence="10">
    <location>
        <begin position="46"/>
        <end position="65"/>
    </location>
</feature>
<comment type="subcellular location">
    <subcellularLocation>
        <location evidence="1">Cell membrane</location>
        <topology evidence="1">Multi-pass membrane protein</topology>
    </subcellularLocation>
</comment>
<evidence type="ECO:0000256" key="10">
    <source>
        <dbReference type="SAM" id="Phobius"/>
    </source>
</evidence>
<keyword evidence="4 10" id="KW-0812">Transmembrane</keyword>
<dbReference type="PANTHER" id="PTHR21137">
    <property type="entry name" value="ODORANT RECEPTOR"/>
    <property type="match status" value="1"/>
</dbReference>
<keyword evidence="8" id="KW-0675">Receptor</keyword>
<gene>
    <name evidence="11" type="ORF">PV328_010257</name>
</gene>
<keyword evidence="3" id="KW-0716">Sensory transduction</keyword>
<evidence type="ECO:0000256" key="1">
    <source>
        <dbReference type="ARBA" id="ARBA00004651"/>
    </source>
</evidence>
<evidence type="ECO:0000256" key="2">
    <source>
        <dbReference type="ARBA" id="ARBA00022475"/>
    </source>
</evidence>
<evidence type="ECO:0000256" key="7">
    <source>
        <dbReference type="ARBA" id="ARBA00023136"/>
    </source>
</evidence>
<keyword evidence="2" id="KW-1003">Cell membrane</keyword>
<dbReference type="GO" id="GO:0007165">
    <property type="term" value="P:signal transduction"/>
    <property type="evidence" value="ECO:0007669"/>
    <property type="project" value="UniProtKB-KW"/>
</dbReference>
<proteinExistence type="predicted"/>
<feature type="transmembrane region" description="Helical" evidence="10">
    <location>
        <begin position="361"/>
        <end position="384"/>
    </location>
</feature>
<dbReference type="EMBL" id="JAQQBS010001424">
    <property type="protein sequence ID" value="KAK0159372.1"/>
    <property type="molecule type" value="Genomic_DNA"/>
</dbReference>
<keyword evidence="6 10" id="KW-1133">Transmembrane helix</keyword>
<evidence type="ECO:0000256" key="9">
    <source>
        <dbReference type="ARBA" id="ARBA00023224"/>
    </source>
</evidence>
<dbReference type="Pfam" id="PF02949">
    <property type="entry name" value="7tm_6"/>
    <property type="match status" value="2"/>
</dbReference>
<evidence type="ECO:0000256" key="3">
    <source>
        <dbReference type="ARBA" id="ARBA00022606"/>
    </source>
</evidence>
<keyword evidence="7 10" id="KW-0472">Membrane</keyword>
<keyword evidence="12" id="KW-1185">Reference proteome</keyword>
<evidence type="ECO:0000256" key="8">
    <source>
        <dbReference type="ARBA" id="ARBA00023170"/>
    </source>
</evidence>
<evidence type="ECO:0000256" key="4">
    <source>
        <dbReference type="ARBA" id="ARBA00022692"/>
    </source>
</evidence>
<evidence type="ECO:0000256" key="5">
    <source>
        <dbReference type="ARBA" id="ARBA00022725"/>
    </source>
</evidence>
<dbReference type="GO" id="GO:0005886">
    <property type="term" value="C:plasma membrane"/>
    <property type="evidence" value="ECO:0007669"/>
    <property type="project" value="UniProtKB-SubCell"/>
</dbReference>
<dbReference type="GO" id="GO:0005549">
    <property type="term" value="F:odorant binding"/>
    <property type="evidence" value="ECO:0007669"/>
    <property type="project" value="InterPro"/>
</dbReference>